<feature type="region of interest" description="Disordered" evidence="1">
    <location>
        <begin position="184"/>
        <end position="208"/>
    </location>
</feature>
<evidence type="ECO:0000313" key="2">
    <source>
        <dbReference type="EMBL" id="GBN63706.1"/>
    </source>
</evidence>
<keyword evidence="3" id="KW-1185">Reference proteome</keyword>
<gene>
    <name evidence="2" type="ORF">AVEN_7700_1</name>
</gene>
<feature type="compositionally biased region" description="Polar residues" evidence="1">
    <location>
        <begin position="405"/>
        <end position="415"/>
    </location>
</feature>
<evidence type="ECO:0008006" key="4">
    <source>
        <dbReference type="Google" id="ProtNLM"/>
    </source>
</evidence>
<sequence length="422" mass="48820">DNNEDLLTSWEVFQTELKKVFGDTQLYVRRAKDILKCRSQKSGESTQSYIQDVLGLCHQIDSNMPEDDKVSHLMKGIAEDVYRALLTKEIRTTADFIKWCQHIEEMQQRRIGHTKFTRLPNVVPIASIDKENDLTSLIRKIARDEIQKLTVPQAMDKMDIQSIETIVREEVGRSLNPITSERAKTAYSRPQRPIQETTEPTLEQSPRKTDLWRTTDNRPVCFHCGQLKKVFGDTQLYVRRAKDILKCRAQKSDESTQSYIQDVLGLCHQIDSNMPEDDKVSHLMKGIAEDVYQALLTKEIRTTADFIKWCQNIEEIQQRRIGHTKFTRLPNVVPIASIDTENDLTSLIRKIVRDEIQKLTVPQAMEPQMDIQSIETIVREEVGRSLNSITSERARTAYSRPQRRIQPTTEPTLEQSPRKTDL</sequence>
<accession>A0A4Y2QKB8</accession>
<proteinExistence type="predicted"/>
<evidence type="ECO:0000256" key="1">
    <source>
        <dbReference type="SAM" id="MobiDB-lite"/>
    </source>
</evidence>
<protein>
    <recommendedName>
        <fullName evidence="4">Retrotransposon gag domain-containing protein</fullName>
    </recommendedName>
</protein>
<dbReference type="AlphaFoldDB" id="A0A4Y2QKB8"/>
<feature type="compositionally biased region" description="Polar residues" evidence="1">
    <location>
        <begin position="194"/>
        <end position="204"/>
    </location>
</feature>
<feature type="non-terminal residue" evidence="2">
    <location>
        <position position="1"/>
    </location>
</feature>
<name>A0A4Y2QKB8_ARAVE</name>
<dbReference type="OrthoDB" id="6433776at2759"/>
<organism evidence="2 3">
    <name type="scientific">Araneus ventricosus</name>
    <name type="common">Orbweaver spider</name>
    <name type="synonym">Epeira ventricosa</name>
    <dbReference type="NCBI Taxonomy" id="182803"/>
    <lineage>
        <taxon>Eukaryota</taxon>
        <taxon>Metazoa</taxon>
        <taxon>Ecdysozoa</taxon>
        <taxon>Arthropoda</taxon>
        <taxon>Chelicerata</taxon>
        <taxon>Arachnida</taxon>
        <taxon>Araneae</taxon>
        <taxon>Araneomorphae</taxon>
        <taxon>Entelegynae</taxon>
        <taxon>Araneoidea</taxon>
        <taxon>Araneidae</taxon>
        <taxon>Araneus</taxon>
    </lineage>
</organism>
<comment type="caution">
    <text evidence="2">The sequence shown here is derived from an EMBL/GenBank/DDBJ whole genome shotgun (WGS) entry which is preliminary data.</text>
</comment>
<evidence type="ECO:0000313" key="3">
    <source>
        <dbReference type="Proteomes" id="UP000499080"/>
    </source>
</evidence>
<reference evidence="2 3" key="1">
    <citation type="journal article" date="2019" name="Sci. Rep.">
        <title>Orb-weaving spider Araneus ventricosus genome elucidates the spidroin gene catalogue.</title>
        <authorList>
            <person name="Kono N."/>
            <person name="Nakamura H."/>
            <person name="Ohtoshi R."/>
            <person name="Moran D.A.P."/>
            <person name="Shinohara A."/>
            <person name="Yoshida Y."/>
            <person name="Fujiwara M."/>
            <person name="Mori M."/>
            <person name="Tomita M."/>
            <person name="Arakawa K."/>
        </authorList>
    </citation>
    <scope>NUCLEOTIDE SEQUENCE [LARGE SCALE GENOMIC DNA]</scope>
</reference>
<dbReference type="EMBL" id="BGPR01221608">
    <property type="protein sequence ID" value="GBN63706.1"/>
    <property type="molecule type" value="Genomic_DNA"/>
</dbReference>
<feature type="region of interest" description="Disordered" evidence="1">
    <location>
        <begin position="389"/>
        <end position="422"/>
    </location>
</feature>
<dbReference type="Proteomes" id="UP000499080">
    <property type="component" value="Unassembled WGS sequence"/>
</dbReference>